<keyword evidence="5" id="KW-1185">Reference proteome</keyword>
<dbReference type="Gene3D" id="1.10.1470.10">
    <property type="entry name" value="YjbJ"/>
    <property type="match status" value="1"/>
</dbReference>
<comment type="caution">
    <text evidence="4">The sequence shown here is derived from an EMBL/GenBank/DDBJ whole genome shotgun (WGS) entry which is preliminary data.</text>
</comment>
<feature type="region of interest" description="Disordered" evidence="2">
    <location>
        <begin position="1"/>
        <end position="64"/>
    </location>
</feature>
<accession>A0A7W4W0X3</accession>
<protein>
    <submittedName>
        <fullName evidence="4">Uncharacterized protein YjbJ (UPF0337 family)</fullName>
    </submittedName>
</protein>
<feature type="domain" description="CsbD-like" evidence="3">
    <location>
        <begin position="5"/>
        <end position="57"/>
    </location>
</feature>
<gene>
    <name evidence="4" type="ORF">FHU40_005288</name>
</gene>
<dbReference type="InterPro" id="IPR008462">
    <property type="entry name" value="CsbD"/>
</dbReference>
<dbReference type="InterPro" id="IPR036629">
    <property type="entry name" value="YjbJ_sf"/>
</dbReference>
<dbReference type="AlphaFoldDB" id="A0A7W4W0X3"/>
<evidence type="ECO:0000313" key="5">
    <source>
        <dbReference type="Proteomes" id="UP000589626"/>
    </source>
</evidence>
<organism evidence="4 5">
    <name type="scientific">Nocardioides soli</name>
    <dbReference type="NCBI Taxonomy" id="1036020"/>
    <lineage>
        <taxon>Bacteria</taxon>
        <taxon>Bacillati</taxon>
        <taxon>Actinomycetota</taxon>
        <taxon>Actinomycetes</taxon>
        <taxon>Propionibacteriales</taxon>
        <taxon>Nocardioidaceae</taxon>
        <taxon>Nocardioides</taxon>
    </lineage>
</organism>
<evidence type="ECO:0000259" key="3">
    <source>
        <dbReference type="Pfam" id="PF05532"/>
    </source>
</evidence>
<dbReference type="SUPFAM" id="SSF69047">
    <property type="entry name" value="Hypothetical protein YjbJ"/>
    <property type="match status" value="1"/>
</dbReference>
<evidence type="ECO:0000256" key="2">
    <source>
        <dbReference type="SAM" id="MobiDB-lite"/>
    </source>
</evidence>
<feature type="compositionally biased region" description="Basic and acidic residues" evidence="2">
    <location>
        <begin position="46"/>
        <end position="64"/>
    </location>
</feature>
<dbReference type="Proteomes" id="UP000589626">
    <property type="component" value="Unassembled WGS sequence"/>
</dbReference>
<feature type="compositionally biased region" description="Basic and acidic residues" evidence="2">
    <location>
        <begin position="1"/>
        <end position="37"/>
    </location>
</feature>
<proteinExistence type="inferred from homology"/>
<comment type="similarity">
    <text evidence="1">Belongs to the UPF0337 (CsbD) family.</text>
</comment>
<evidence type="ECO:0000313" key="4">
    <source>
        <dbReference type="EMBL" id="MBB3045431.1"/>
    </source>
</evidence>
<dbReference type="EMBL" id="JACHWR010000008">
    <property type="protein sequence ID" value="MBB3045431.1"/>
    <property type="molecule type" value="Genomic_DNA"/>
</dbReference>
<reference evidence="4 5" key="1">
    <citation type="submission" date="2020-08" db="EMBL/GenBank/DDBJ databases">
        <title>Sequencing the genomes of 1000 actinobacteria strains.</title>
        <authorList>
            <person name="Klenk H.-P."/>
        </authorList>
    </citation>
    <scope>NUCLEOTIDE SEQUENCE [LARGE SCALE GENOMIC DNA]</scope>
    <source>
        <strain evidence="4 5">DSM 105498</strain>
    </source>
</reference>
<evidence type="ECO:0000256" key="1">
    <source>
        <dbReference type="ARBA" id="ARBA00009129"/>
    </source>
</evidence>
<name>A0A7W4W0X3_9ACTN</name>
<dbReference type="RefSeq" id="WP_183595428.1">
    <property type="nucleotide sequence ID" value="NZ_JACHWR010000008.1"/>
</dbReference>
<sequence length="64" mass="6842">MGLKDKAEHKLEELKGHGKESAGRASGDRDLEAEGRADQTSAKAKSAGEHVKDAVKDVKDGLRK</sequence>
<dbReference type="Pfam" id="PF05532">
    <property type="entry name" value="CsbD"/>
    <property type="match status" value="1"/>
</dbReference>